<dbReference type="EMBL" id="ML213595">
    <property type="protein sequence ID" value="TFK41403.1"/>
    <property type="molecule type" value="Genomic_DNA"/>
</dbReference>
<keyword evidence="2" id="KW-1185">Reference proteome</keyword>
<protein>
    <submittedName>
        <fullName evidence="1">Uncharacterized protein</fullName>
    </submittedName>
</protein>
<dbReference type="AlphaFoldDB" id="A0A5C3M9L0"/>
<reference evidence="1 2" key="1">
    <citation type="journal article" date="2019" name="Nat. Ecol. Evol.">
        <title>Megaphylogeny resolves global patterns of mushroom evolution.</title>
        <authorList>
            <person name="Varga T."/>
            <person name="Krizsan K."/>
            <person name="Foldi C."/>
            <person name="Dima B."/>
            <person name="Sanchez-Garcia M."/>
            <person name="Sanchez-Ramirez S."/>
            <person name="Szollosi G.J."/>
            <person name="Szarkandi J.G."/>
            <person name="Papp V."/>
            <person name="Albert L."/>
            <person name="Andreopoulos W."/>
            <person name="Angelini C."/>
            <person name="Antonin V."/>
            <person name="Barry K.W."/>
            <person name="Bougher N.L."/>
            <person name="Buchanan P."/>
            <person name="Buyck B."/>
            <person name="Bense V."/>
            <person name="Catcheside P."/>
            <person name="Chovatia M."/>
            <person name="Cooper J."/>
            <person name="Damon W."/>
            <person name="Desjardin D."/>
            <person name="Finy P."/>
            <person name="Geml J."/>
            <person name="Haridas S."/>
            <person name="Hughes K."/>
            <person name="Justo A."/>
            <person name="Karasinski D."/>
            <person name="Kautmanova I."/>
            <person name="Kiss B."/>
            <person name="Kocsube S."/>
            <person name="Kotiranta H."/>
            <person name="LaButti K.M."/>
            <person name="Lechner B.E."/>
            <person name="Liimatainen K."/>
            <person name="Lipzen A."/>
            <person name="Lukacs Z."/>
            <person name="Mihaltcheva S."/>
            <person name="Morgado L.N."/>
            <person name="Niskanen T."/>
            <person name="Noordeloos M.E."/>
            <person name="Ohm R.A."/>
            <person name="Ortiz-Santana B."/>
            <person name="Ovrebo C."/>
            <person name="Racz N."/>
            <person name="Riley R."/>
            <person name="Savchenko A."/>
            <person name="Shiryaev A."/>
            <person name="Soop K."/>
            <person name="Spirin V."/>
            <person name="Szebenyi C."/>
            <person name="Tomsovsky M."/>
            <person name="Tulloss R.E."/>
            <person name="Uehling J."/>
            <person name="Grigoriev I.V."/>
            <person name="Vagvolgyi C."/>
            <person name="Papp T."/>
            <person name="Martin F.M."/>
            <person name="Miettinen O."/>
            <person name="Hibbett D.S."/>
            <person name="Nagy L.G."/>
        </authorList>
    </citation>
    <scope>NUCLEOTIDE SEQUENCE [LARGE SCALE GENOMIC DNA]</scope>
    <source>
        <strain evidence="1 2">CBS 166.37</strain>
    </source>
</reference>
<gene>
    <name evidence="1" type="ORF">BDQ12DRAFT_679408</name>
</gene>
<proteinExistence type="predicted"/>
<evidence type="ECO:0000313" key="2">
    <source>
        <dbReference type="Proteomes" id="UP000308652"/>
    </source>
</evidence>
<dbReference type="Proteomes" id="UP000308652">
    <property type="component" value="Unassembled WGS sequence"/>
</dbReference>
<organism evidence="1 2">
    <name type="scientific">Crucibulum laeve</name>
    <dbReference type="NCBI Taxonomy" id="68775"/>
    <lineage>
        <taxon>Eukaryota</taxon>
        <taxon>Fungi</taxon>
        <taxon>Dikarya</taxon>
        <taxon>Basidiomycota</taxon>
        <taxon>Agaricomycotina</taxon>
        <taxon>Agaricomycetes</taxon>
        <taxon>Agaricomycetidae</taxon>
        <taxon>Agaricales</taxon>
        <taxon>Agaricineae</taxon>
        <taxon>Nidulariaceae</taxon>
        <taxon>Crucibulum</taxon>
    </lineage>
</organism>
<sequence>MFNFRRKEVPWEVVESKAVDPVPMYYDDEELDIVAVGEDDIRKSLVFDIKHVPRTNDVRNAVVFARDQLMQGVVKAGYSTLLLESWRVTTHRQHKRYRIEVEYSGRPVRALGKLPSRRPPPFMAILQSSW</sequence>
<accession>A0A5C3M9L0</accession>
<evidence type="ECO:0000313" key="1">
    <source>
        <dbReference type="EMBL" id="TFK41403.1"/>
    </source>
</evidence>
<dbReference type="OrthoDB" id="3349961at2759"/>
<name>A0A5C3M9L0_9AGAR</name>